<dbReference type="EMBL" id="GBRH01269573">
    <property type="protein sequence ID" value="JAD28322.1"/>
    <property type="molecule type" value="Transcribed_RNA"/>
</dbReference>
<name>A0A0A8Z0C3_ARUDO</name>
<accession>A0A0A8Z0C3</accession>
<organism evidence="1">
    <name type="scientific">Arundo donax</name>
    <name type="common">Giant reed</name>
    <name type="synonym">Donax arundinaceus</name>
    <dbReference type="NCBI Taxonomy" id="35708"/>
    <lineage>
        <taxon>Eukaryota</taxon>
        <taxon>Viridiplantae</taxon>
        <taxon>Streptophyta</taxon>
        <taxon>Embryophyta</taxon>
        <taxon>Tracheophyta</taxon>
        <taxon>Spermatophyta</taxon>
        <taxon>Magnoliopsida</taxon>
        <taxon>Liliopsida</taxon>
        <taxon>Poales</taxon>
        <taxon>Poaceae</taxon>
        <taxon>PACMAD clade</taxon>
        <taxon>Arundinoideae</taxon>
        <taxon>Arundineae</taxon>
        <taxon>Arundo</taxon>
    </lineage>
</organism>
<reference evidence="1" key="1">
    <citation type="submission" date="2014-09" db="EMBL/GenBank/DDBJ databases">
        <authorList>
            <person name="Magalhaes I.L.F."/>
            <person name="Oliveira U."/>
            <person name="Santos F.R."/>
            <person name="Vidigal T.H.D.A."/>
            <person name="Brescovit A.D."/>
            <person name="Santos A.J."/>
        </authorList>
    </citation>
    <scope>NUCLEOTIDE SEQUENCE</scope>
    <source>
        <tissue evidence="1">Shoot tissue taken approximately 20 cm above the soil surface</tissue>
    </source>
</reference>
<dbReference type="AlphaFoldDB" id="A0A0A8Z0C3"/>
<reference evidence="1" key="2">
    <citation type="journal article" date="2015" name="Data Brief">
        <title>Shoot transcriptome of the giant reed, Arundo donax.</title>
        <authorList>
            <person name="Barrero R.A."/>
            <person name="Guerrero F.D."/>
            <person name="Moolhuijzen P."/>
            <person name="Goolsby J.A."/>
            <person name="Tidwell J."/>
            <person name="Bellgard S.E."/>
            <person name="Bellgard M.I."/>
        </authorList>
    </citation>
    <scope>NUCLEOTIDE SEQUENCE</scope>
    <source>
        <tissue evidence="1">Shoot tissue taken approximately 20 cm above the soil surface</tissue>
    </source>
</reference>
<sequence>MHDASHPAVTHMRTGQQTAKVVLLARHARATT</sequence>
<evidence type="ECO:0000313" key="1">
    <source>
        <dbReference type="EMBL" id="JAD28322.1"/>
    </source>
</evidence>
<proteinExistence type="predicted"/>
<protein>
    <submittedName>
        <fullName evidence="1">Uncharacterized protein</fullName>
    </submittedName>
</protein>